<dbReference type="RefSeq" id="WP_098405936.1">
    <property type="nucleotide sequence ID" value="NZ_PDJE01000001.1"/>
</dbReference>
<dbReference type="Pfam" id="PF00106">
    <property type="entry name" value="adh_short"/>
    <property type="match status" value="1"/>
</dbReference>
<keyword evidence="2" id="KW-0521">NADP</keyword>
<gene>
    <name evidence="6" type="ORF">ATJ78_0250</name>
</gene>
<accession>A0A2A9DT73</accession>
<evidence type="ECO:0000259" key="5">
    <source>
        <dbReference type="SMART" id="SM00822"/>
    </source>
</evidence>
<comment type="similarity">
    <text evidence="1 4">Belongs to the short-chain dehydrogenases/reductases (SDR) family.</text>
</comment>
<evidence type="ECO:0000256" key="1">
    <source>
        <dbReference type="ARBA" id="ARBA00006484"/>
    </source>
</evidence>
<dbReference type="CDD" id="cd05233">
    <property type="entry name" value="SDR_c"/>
    <property type="match status" value="1"/>
</dbReference>
<dbReference type="SMART" id="SM00822">
    <property type="entry name" value="PKS_KR"/>
    <property type="match status" value="1"/>
</dbReference>
<evidence type="ECO:0000256" key="3">
    <source>
        <dbReference type="ARBA" id="ARBA00023002"/>
    </source>
</evidence>
<dbReference type="PRINTS" id="PR00080">
    <property type="entry name" value="SDRFAMILY"/>
</dbReference>
<dbReference type="InterPro" id="IPR036291">
    <property type="entry name" value="NAD(P)-bd_dom_sf"/>
</dbReference>
<feature type="domain" description="Ketoreductase" evidence="5">
    <location>
        <begin position="6"/>
        <end position="192"/>
    </location>
</feature>
<evidence type="ECO:0000256" key="4">
    <source>
        <dbReference type="RuleBase" id="RU000363"/>
    </source>
</evidence>
<name>A0A2A9DT73_9MICO</name>
<keyword evidence="3" id="KW-0560">Oxidoreductase</keyword>
<dbReference type="InterPro" id="IPR002347">
    <property type="entry name" value="SDR_fam"/>
</dbReference>
<sequence>MSESNTVTWIIGASSGVGASSALALAASGRVLALSGRRVDALEVVRAKVEQRGGRAIVIPMDAADDESTRQALDRVHAEAGAVDEIVFCAGMNVTKRHWDKLEIAEFQAVVETNLTSVARGISAVLPEMRSRGRGRVVVISSWAGWAFGRGAGVAYSASKTGLISLTESLNDQESAHGISATVICPGDIDTEFVDKRPTVPDAAARSRMLSPDDVARAVAFVVDSPADVCVNELVISPVHSHSYGK</sequence>
<dbReference type="InterPro" id="IPR057326">
    <property type="entry name" value="KR_dom"/>
</dbReference>
<dbReference type="EMBL" id="PDJE01000001">
    <property type="protein sequence ID" value="PFG29345.1"/>
    <property type="molecule type" value="Genomic_DNA"/>
</dbReference>
<dbReference type="PRINTS" id="PR00081">
    <property type="entry name" value="GDHRDH"/>
</dbReference>
<dbReference type="Gene3D" id="3.40.50.720">
    <property type="entry name" value="NAD(P)-binding Rossmann-like Domain"/>
    <property type="match status" value="1"/>
</dbReference>
<comment type="caution">
    <text evidence="6">The sequence shown here is derived from an EMBL/GenBank/DDBJ whole genome shotgun (WGS) entry which is preliminary data.</text>
</comment>
<evidence type="ECO:0000313" key="7">
    <source>
        <dbReference type="Proteomes" id="UP000221369"/>
    </source>
</evidence>
<reference evidence="6 7" key="1">
    <citation type="submission" date="2017-10" db="EMBL/GenBank/DDBJ databases">
        <title>Sequencing the genomes of 1000 actinobacteria strains.</title>
        <authorList>
            <person name="Klenk H.-P."/>
        </authorList>
    </citation>
    <scope>NUCLEOTIDE SEQUENCE [LARGE SCALE GENOMIC DNA]</scope>
    <source>
        <strain evidence="6 7">DSM 21798</strain>
    </source>
</reference>
<dbReference type="AlphaFoldDB" id="A0A2A9DT73"/>
<organism evidence="6 7">
    <name type="scientific">Paramicrobacterium agarici</name>
    <dbReference type="NCBI Taxonomy" id="630514"/>
    <lineage>
        <taxon>Bacteria</taxon>
        <taxon>Bacillati</taxon>
        <taxon>Actinomycetota</taxon>
        <taxon>Actinomycetes</taxon>
        <taxon>Micrococcales</taxon>
        <taxon>Microbacteriaceae</taxon>
        <taxon>Paramicrobacterium</taxon>
    </lineage>
</organism>
<dbReference type="Proteomes" id="UP000221369">
    <property type="component" value="Unassembled WGS sequence"/>
</dbReference>
<dbReference type="PANTHER" id="PTHR43391">
    <property type="entry name" value="RETINOL DEHYDROGENASE-RELATED"/>
    <property type="match status" value="1"/>
</dbReference>
<dbReference type="GO" id="GO:0016491">
    <property type="term" value="F:oxidoreductase activity"/>
    <property type="evidence" value="ECO:0007669"/>
    <property type="project" value="UniProtKB-KW"/>
</dbReference>
<evidence type="ECO:0000256" key="2">
    <source>
        <dbReference type="ARBA" id="ARBA00022857"/>
    </source>
</evidence>
<dbReference type="PANTHER" id="PTHR43391:SF14">
    <property type="entry name" value="DEHYDROGENASE_REDUCTASE SDR FAMILY PROTEIN 7-LIKE"/>
    <property type="match status" value="1"/>
</dbReference>
<evidence type="ECO:0000313" key="6">
    <source>
        <dbReference type="EMBL" id="PFG29345.1"/>
    </source>
</evidence>
<keyword evidence="7" id="KW-1185">Reference proteome</keyword>
<dbReference type="SUPFAM" id="SSF51735">
    <property type="entry name" value="NAD(P)-binding Rossmann-fold domains"/>
    <property type="match status" value="1"/>
</dbReference>
<protein>
    <submittedName>
        <fullName evidence="6">NADP-dependent 3-hydroxy acid dehydrogenase YdfG</fullName>
    </submittedName>
</protein>
<proteinExistence type="inferred from homology"/>